<accession>A0A329TXT3</accession>
<dbReference type="AlphaFoldDB" id="A0A329TXT3"/>
<sequence length="234" mass="26274">MAYFHTNYDASNLMVSVDDAEVTRALGVLGNKTTAALKVAVNTTARQTRKLMLTEVKKRYDLNAAGRRMIEDLRQRQKATNRRPTAILAIMKNDPGAFRADLGYFRTSPTKPFMGPSVRNAPPVFRARVLKDSPMIALGGTSDKSKGFLVQFKSKHIGMVQRQLGIPADKDYTESGKKRWKPNEKLATLSSPSGSAMHHTVWEMQEQTVEQMLQQNTERRVRQLIANAKRKGVI</sequence>
<proteinExistence type="predicted"/>
<dbReference type="Proteomes" id="UP000251144">
    <property type="component" value="Unassembled WGS sequence"/>
</dbReference>
<evidence type="ECO:0000313" key="1">
    <source>
        <dbReference type="EMBL" id="RAW53506.1"/>
    </source>
</evidence>
<name>A0A329TXT3_9FIRM</name>
<organism evidence="1 2">
    <name type="scientific">Faecalibacterium prausnitzii</name>
    <dbReference type="NCBI Taxonomy" id="853"/>
    <lineage>
        <taxon>Bacteria</taxon>
        <taxon>Bacillati</taxon>
        <taxon>Bacillota</taxon>
        <taxon>Clostridia</taxon>
        <taxon>Eubacteriales</taxon>
        <taxon>Oscillospiraceae</taxon>
        <taxon>Faecalibacterium</taxon>
    </lineage>
</organism>
<gene>
    <name evidence="1" type="ORF">C4N26_10080</name>
</gene>
<protein>
    <submittedName>
        <fullName evidence="1">Uncharacterized protein</fullName>
    </submittedName>
</protein>
<dbReference type="EMBL" id="PRLB01000010">
    <property type="protein sequence ID" value="RAW53506.1"/>
    <property type="molecule type" value="Genomic_DNA"/>
</dbReference>
<dbReference type="OrthoDB" id="1855724at2"/>
<comment type="caution">
    <text evidence="1">The sequence shown here is derived from an EMBL/GenBank/DDBJ whole genome shotgun (WGS) entry which is preliminary data.</text>
</comment>
<reference evidence="1 2" key="1">
    <citation type="submission" date="2018-02" db="EMBL/GenBank/DDBJ databases">
        <title>Complete genome sequencing of Faecalibacterium prausnitzii strains isolated from the human gut.</title>
        <authorList>
            <person name="Fitzgerald B.C."/>
            <person name="Shkoporov A.N."/>
            <person name="Ross P.R."/>
            <person name="Hill C."/>
        </authorList>
    </citation>
    <scope>NUCLEOTIDE SEQUENCE [LARGE SCALE GENOMIC DNA]</scope>
    <source>
        <strain evidence="1 2">APC942/32-1</strain>
    </source>
</reference>
<dbReference type="RefSeq" id="WP_158401302.1">
    <property type="nucleotide sequence ID" value="NZ_PRLB01000010.1"/>
</dbReference>
<evidence type="ECO:0000313" key="2">
    <source>
        <dbReference type="Proteomes" id="UP000251144"/>
    </source>
</evidence>